<dbReference type="Proteomes" id="UP000569329">
    <property type="component" value="Unassembled WGS sequence"/>
</dbReference>
<dbReference type="EMBL" id="JACGWZ010000003">
    <property type="protein sequence ID" value="MBA8825196.1"/>
    <property type="molecule type" value="Genomic_DNA"/>
</dbReference>
<evidence type="ECO:0000313" key="3">
    <source>
        <dbReference type="Proteomes" id="UP000569329"/>
    </source>
</evidence>
<dbReference type="PANTHER" id="PTHR30419">
    <property type="entry name" value="HTH-TYPE TRANSCRIPTIONAL REGULATOR YBHD"/>
    <property type="match status" value="1"/>
</dbReference>
<dbReference type="RefSeq" id="WP_328796077.1">
    <property type="nucleotide sequence ID" value="NZ_JACGWZ010000003.1"/>
</dbReference>
<comment type="caution">
    <text evidence="2">The sequence shown here is derived from an EMBL/GenBank/DDBJ whole genome shotgun (WGS) entry which is preliminary data.</text>
</comment>
<dbReference type="InterPro" id="IPR050950">
    <property type="entry name" value="HTH-type_LysR_regulators"/>
</dbReference>
<dbReference type="AlphaFoldDB" id="A0A839DYA0"/>
<evidence type="ECO:0000313" key="2">
    <source>
        <dbReference type="EMBL" id="MBA8825196.1"/>
    </source>
</evidence>
<organism evidence="2 3">
    <name type="scientific">Halosaccharopolyspora lacisalsi</name>
    <dbReference type="NCBI Taxonomy" id="1000566"/>
    <lineage>
        <taxon>Bacteria</taxon>
        <taxon>Bacillati</taxon>
        <taxon>Actinomycetota</taxon>
        <taxon>Actinomycetes</taxon>
        <taxon>Pseudonocardiales</taxon>
        <taxon>Pseudonocardiaceae</taxon>
        <taxon>Halosaccharopolyspora</taxon>
    </lineage>
</organism>
<evidence type="ECO:0000259" key="1">
    <source>
        <dbReference type="Pfam" id="PF03466"/>
    </source>
</evidence>
<dbReference type="Gene3D" id="3.40.190.10">
    <property type="entry name" value="Periplasmic binding protein-like II"/>
    <property type="match status" value="2"/>
</dbReference>
<keyword evidence="2" id="KW-0238">DNA-binding</keyword>
<dbReference type="SUPFAM" id="SSF53850">
    <property type="entry name" value="Periplasmic binding protein-like II"/>
    <property type="match status" value="1"/>
</dbReference>
<feature type="domain" description="LysR substrate-binding" evidence="1">
    <location>
        <begin position="45"/>
        <end position="249"/>
    </location>
</feature>
<dbReference type="InterPro" id="IPR005119">
    <property type="entry name" value="LysR_subst-bd"/>
</dbReference>
<dbReference type="InterPro" id="IPR036390">
    <property type="entry name" value="WH_DNA-bd_sf"/>
</dbReference>
<proteinExistence type="predicted"/>
<dbReference type="Pfam" id="PF03466">
    <property type="entry name" value="LysR_substrate"/>
    <property type="match status" value="1"/>
</dbReference>
<accession>A0A839DYA0</accession>
<dbReference type="GO" id="GO:0005829">
    <property type="term" value="C:cytosol"/>
    <property type="evidence" value="ECO:0007669"/>
    <property type="project" value="TreeGrafter"/>
</dbReference>
<sequence length="257" mass="27475">MGTQLVIRLPQGVRLTPLGVRLAAHADTMARSLAAASEDVHEYLGEHRGRLRLGAFPTAGLGLMPEALTALRHHHPSAELSVVDLGPTEGSALVAEGELDLAIVGEYAEPLEQPPGVEHVHLVDDPIHAVMPDEHPKARTGELRLREFADDPWASAAANLPNRRQLDAVAAAEGIAANVPFESESYAVAQAIVSAGVAVTFVPRLALTHAAGTVHQPMTEPNLFRRVHAAVPSDTRHCPLTPLFLRLLHGVRAEHLT</sequence>
<gene>
    <name evidence="2" type="ORF">FHX42_002547</name>
</gene>
<protein>
    <submittedName>
        <fullName evidence="2">DNA-binding transcriptional LysR family regulator</fullName>
    </submittedName>
</protein>
<dbReference type="SUPFAM" id="SSF46785">
    <property type="entry name" value="Winged helix' DNA-binding domain"/>
    <property type="match status" value="1"/>
</dbReference>
<reference evidence="2 3" key="1">
    <citation type="submission" date="2020-07" db="EMBL/GenBank/DDBJ databases">
        <title>Sequencing the genomes of 1000 actinobacteria strains.</title>
        <authorList>
            <person name="Klenk H.-P."/>
        </authorList>
    </citation>
    <scope>NUCLEOTIDE SEQUENCE [LARGE SCALE GENOMIC DNA]</scope>
    <source>
        <strain evidence="2 3">DSM 45975</strain>
    </source>
</reference>
<dbReference type="GO" id="GO:0006355">
    <property type="term" value="P:regulation of DNA-templated transcription"/>
    <property type="evidence" value="ECO:0007669"/>
    <property type="project" value="TreeGrafter"/>
</dbReference>
<dbReference type="GO" id="GO:0003677">
    <property type="term" value="F:DNA binding"/>
    <property type="evidence" value="ECO:0007669"/>
    <property type="project" value="UniProtKB-KW"/>
</dbReference>
<keyword evidence="3" id="KW-1185">Reference proteome</keyword>
<name>A0A839DYA0_9PSEU</name>